<dbReference type="InterPro" id="IPR037461">
    <property type="entry name" value="CtCE2-like_dom"/>
</dbReference>
<dbReference type="SMART" id="SM00637">
    <property type="entry name" value="CBD_II"/>
    <property type="match status" value="1"/>
</dbReference>
<feature type="domain" description="CBM2" evidence="2">
    <location>
        <begin position="27"/>
        <end position="137"/>
    </location>
</feature>
<sequence length="475" mass="49754">MHRLKSAVAAVLTAALTAVLTTSGSAAPTTAAGCRIAYQVTHEWPGGFSASVDVTNLGDAVGRWRLEWSFGAGQTITQLWNGSARQSGAQVVVDSAGHNGSLGTGASTGIGFVARTSGSANPVPTGFTLNGTACTGSVPAPGPLAGAHTAGRVTASGRYSWPGVYFEGRFRGTGVGIVLDDSANDYDVQVDGATVATLVTPGRTTHWVNGLTDAEHHVRLVKRTESPHAAGEFGGFVAAAGGAVLAKPAARTRQIEFIGDSLTAGYGNLSTTRDCSANGGVTRNTNTDVSFAALTARALNADYQVNAFSGLGMVRNYNGHSAGTSYRTYYDRALLNVDGDVWQNPGSWRPRVVVVGLGTNDFSTALNPGEQWPSHESLVAAYRSAYHGFLDRLRSRHGATASIVVSVPEASGAFADAARQVVQERNNQGDGRVHHWNYGDPALDRLGCDWHFSARDHRLIAAKLGDYLSALPLAW</sequence>
<dbReference type="Pfam" id="PF00657">
    <property type="entry name" value="Lipase_GDSL"/>
    <property type="match status" value="1"/>
</dbReference>
<organism evidence="3 4">
    <name type="scientific">Lentzea xinjiangensis</name>
    <dbReference type="NCBI Taxonomy" id="402600"/>
    <lineage>
        <taxon>Bacteria</taxon>
        <taxon>Bacillati</taxon>
        <taxon>Actinomycetota</taxon>
        <taxon>Actinomycetes</taxon>
        <taxon>Pseudonocardiales</taxon>
        <taxon>Pseudonocardiaceae</taxon>
        <taxon>Lentzea</taxon>
    </lineage>
</organism>
<protein>
    <submittedName>
        <fullName evidence="3">GDSL-like Lipase/Acylhydrolase family protein</fullName>
    </submittedName>
</protein>
<dbReference type="InterPro" id="IPR012291">
    <property type="entry name" value="CBM2_carb-bd_dom_sf"/>
</dbReference>
<dbReference type="GO" id="GO:0030247">
    <property type="term" value="F:polysaccharide binding"/>
    <property type="evidence" value="ECO:0007669"/>
    <property type="project" value="UniProtKB-UniRule"/>
</dbReference>
<evidence type="ECO:0000313" key="4">
    <source>
        <dbReference type="Proteomes" id="UP000199352"/>
    </source>
</evidence>
<evidence type="ECO:0000256" key="1">
    <source>
        <dbReference type="SAM" id="SignalP"/>
    </source>
</evidence>
<dbReference type="STRING" id="402600.SAMN05216188_106335"/>
<keyword evidence="1" id="KW-0732">Signal</keyword>
<dbReference type="Gene3D" id="3.40.50.1110">
    <property type="entry name" value="SGNH hydrolase"/>
    <property type="match status" value="1"/>
</dbReference>
<proteinExistence type="predicted"/>
<dbReference type="Pfam" id="PF00553">
    <property type="entry name" value="CBM_2"/>
    <property type="match status" value="1"/>
</dbReference>
<dbReference type="SUPFAM" id="SSF52266">
    <property type="entry name" value="SGNH hydrolase"/>
    <property type="match status" value="1"/>
</dbReference>
<dbReference type="PANTHER" id="PTHR37834">
    <property type="entry name" value="GDSL-LIKE LIPASE/ACYLHYDROLASE DOMAIN PROTEIN (AFU_ORTHOLOGUE AFUA_2G00620)"/>
    <property type="match status" value="1"/>
</dbReference>
<dbReference type="Gene3D" id="2.60.120.260">
    <property type="entry name" value="Galactose-binding domain-like"/>
    <property type="match status" value="1"/>
</dbReference>
<dbReference type="PROSITE" id="PS51173">
    <property type="entry name" value="CBM2"/>
    <property type="match status" value="1"/>
</dbReference>
<dbReference type="RefSeq" id="WP_218148089.1">
    <property type="nucleotide sequence ID" value="NZ_FOFR01000006.1"/>
</dbReference>
<gene>
    <name evidence="3" type="ORF">SAMN05216188_106335</name>
</gene>
<dbReference type="CDD" id="cd01831">
    <property type="entry name" value="Endoglucanase_E_like"/>
    <property type="match status" value="1"/>
</dbReference>
<evidence type="ECO:0000313" key="3">
    <source>
        <dbReference type="EMBL" id="SEQ95147.1"/>
    </source>
</evidence>
<dbReference type="AlphaFoldDB" id="A0A1H9K892"/>
<dbReference type="Proteomes" id="UP000199352">
    <property type="component" value="Unassembled WGS sequence"/>
</dbReference>
<evidence type="ECO:0000259" key="2">
    <source>
        <dbReference type="PROSITE" id="PS51173"/>
    </source>
</evidence>
<dbReference type="EMBL" id="FOFR01000006">
    <property type="protein sequence ID" value="SEQ95147.1"/>
    <property type="molecule type" value="Genomic_DNA"/>
</dbReference>
<accession>A0A1H9K892</accession>
<dbReference type="SUPFAM" id="SSF49384">
    <property type="entry name" value="Carbohydrate-binding domain"/>
    <property type="match status" value="1"/>
</dbReference>
<dbReference type="GO" id="GO:0005975">
    <property type="term" value="P:carbohydrate metabolic process"/>
    <property type="evidence" value="ECO:0007669"/>
    <property type="project" value="InterPro"/>
</dbReference>
<dbReference type="Gene3D" id="2.60.40.290">
    <property type="match status" value="1"/>
</dbReference>
<keyword evidence="3" id="KW-0378">Hydrolase</keyword>
<dbReference type="GO" id="GO:0052689">
    <property type="term" value="F:carboxylic ester hydrolase activity"/>
    <property type="evidence" value="ECO:0007669"/>
    <property type="project" value="InterPro"/>
</dbReference>
<dbReference type="GO" id="GO:0004553">
    <property type="term" value="F:hydrolase activity, hydrolyzing O-glycosyl compounds"/>
    <property type="evidence" value="ECO:0007669"/>
    <property type="project" value="InterPro"/>
</dbReference>
<dbReference type="InterPro" id="IPR001087">
    <property type="entry name" value="GDSL"/>
</dbReference>
<dbReference type="PANTHER" id="PTHR37834:SF2">
    <property type="entry name" value="ESTERASE, SGNH HYDROLASE-TYPE"/>
    <property type="match status" value="1"/>
</dbReference>
<dbReference type="InterPro" id="IPR008965">
    <property type="entry name" value="CBM2/CBM3_carb-bd_dom_sf"/>
</dbReference>
<dbReference type="InterPro" id="IPR052762">
    <property type="entry name" value="PCW_deacetylase/CE"/>
</dbReference>
<name>A0A1H9K892_9PSEU</name>
<dbReference type="PROSITE" id="PS51257">
    <property type="entry name" value="PROKAR_LIPOPROTEIN"/>
    <property type="match status" value="1"/>
</dbReference>
<feature type="chain" id="PRO_5011440461" evidence="1">
    <location>
        <begin position="27"/>
        <end position="475"/>
    </location>
</feature>
<keyword evidence="4" id="KW-1185">Reference proteome</keyword>
<reference evidence="4" key="1">
    <citation type="submission" date="2016-10" db="EMBL/GenBank/DDBJ databases">
        <authorList>
            <person name="Varghese N."/>
            <person name="Submissions S."/>
        </authorList>
    </citation>
    <scope>NUCLEOTIDE SEQUENCE [LARGE SCALE GENOMIC DNA]</scope>
    <source>
        <strain evidence="4">CGMCC 4.3525</strain>
    </source>
</reference>
<dbReference type="Pfam" id="PF17996">
    <property type="entry name" value="CE2_N"/>
    <property type="match status" value="1"/>
</dbReference>
<dbReference type="InterPro" id="IPR040794">
    <property type="entry name" value="CE2_N"/>
</dbReference>
<feature type="signal peptide" evidence="1">
    <location>
        <begin position="1"/>
        <end position="26"/>
    </location>
</feature>
<dbReference type="InterPro" id="IPR036514">
    <property type="entry name" value="SGNH_hydro_sf"/>
</dbReference>
<dbReference type="InterPro" id="IPR001919">
    <property type="entry name" value="CBD2"/>
</dbReference>